<sequence length="283" mass="31300">MLYHHCLKVGELDKNRLVKFMARVMEESGFKVYRNFQTSRHIIDIYGVLPTILGDIGVVVACKNYDDRWEVGLDVLKEMEMVGKTLKASKIVIVTTSYFTKSAVNYADRRNIKIIDKDGLVTLAKKFSAKQEEYSGVQIYDDEEGEGTPPEVAEYTPSSETASSFPKTTSSSTGFFSRGKGSLDRATKSRSFSMPEGPGLKPLLTNTISLIIIVFALSSIITYFISMGYTNTAILGIAKILISAVLSYGLVMAIERDVTTTLSKGTIVFFVSLLIYVIMIIAL</sequence>
<dbReference type="InterPro" id="IPR011856">
    <property type="entry name" value="tRNA_endonuc-like_dom_sf"/>
</dbReference>
<evidence type="ECO:0000256" key="1">
    <source>
        <dbReference type="SAM" id="MobiDB-lite"/>
    </source>
</evidence>
<organism evidence="4 5">
    <name type="scientific">Methanobacterium subterraneum</name>
    <dbReference type="NCBI Taxonomy" id="59277"/>
    <lineage>
        <taxon>Archaea</taxon>
        <taxon>Methanobacteriati</taxon>
        <taxon>Methanobacteriota</taxon>
        <taxon>Methanomada group</taxon>
        <taxon>Methanobacteria</taxon>
        <taxon>Methanobacteriales</taxon>
        <taxon>Methanobacteriaceae</taxon>
        <taxon>Methanobacterium</taxon>
    </lineage>
</organism>
<dbReference type="Pfam" id="PF04471">
    <property type="entry name" value="Mrr_cat"/>
    <property type="match status" value="1"/>
</dbReference>
<proteinExistence type="predicted"/>
<dbReference type="InterPro" id="IPR011335">
    <property type="entry name" value="Restrct_endonuc-II-like"/>
</dbReference>
<evidence type="ECO:0000313" key="5">
    <source>
        <dbReference type="Proteomes" id="UP000232631"/>
    </source>
</evidence>
<feature type="domain" description="Restriction endonuclease type IV Mrr" evidence="3">
    <location>
        <begin position="12"/>
        <end position="123"/>
    </location>
</feature>
<dbReference type="PANTHER" id="PTHR30015:SF7">
    <property type="entry name" value="TYPE IV METHYL-DIRECTED RESTRICTION ENZYME ECOKMRR"/>
    <property type="match status" value="1"/>
</dbReference>
<feature type="compositionally biased region" description="Low complexity" evidence="1">
    <location>
        <begin position="163"/>
        <end position="180"/>
    </location>
</feature>
<dbReference type="AlphaFoldDB" id="A0A2H4VS28"/>
<keyword evidence="4" id="KW-0378">Hydrolase</keyword>
<keyword evidence="5" id="KW-1185">Reference proteome</keyword>
<dbReference type="Gene3D" id="3.40.1350.10">
    <property type="match status" value="1"/>
</dbReference>
<accession>A0A2H4VS28</accession>
<keyword evidence="2" id="KW-1133">Transmembrane helix</keyword>
<gene>
    <name evidence="4" type="ORF">BK009_09590</name>
</gene>
<dbReference type="GO" id="GO:0015666">
    <property type="term" value="F:restriction endodeoxyribonuclease activity"/>
    <property type="evidence" value="ECO:0007669"/>
    <property type="project" value="TreeGrafter"/>
</dbReference>
<feature type="transmembrane region" description="Helical" evidence="2">
    <location>
        <begin position="266"/>
        <end position="282"/>
    </location>
</feature>
<name>A0A2H4VS28_9EURY</name>
<feature type="transmembrane region" description="Helical" evidence="2">
    <location>
        <begin position="203"/>
        <end position="226"/>
    </location>
</feature>
<dbReference type="EMBL" id="CP017768">
    <property type="protein sequence ID" value="AUB60901.1"/>
    <property type="molecule type" value="Genomic_DNA"/>
</dbReference>
<dbReference type="PANTHER" id="PTHR30015">
    <property type="entry name" value="MRR RESTRICTION SYSTEM PROTEIN"/>
    <property type="match status" value="1"/>
</dbReference>
<keyword evidence="2" id="KW-0472">Membrane</keyword>
<dbReference type="InterPro" id="IPR052906">
    <property type="entry name" value="Type_IV_Methyl-Rstrct_Enzyme"/>
</dbReference>
<keyword evidence="2" id="KW-0812">Transmembrane</keyword>
<evidence type="ECO:0000313" key="4">
    <source>
        <dbReference type="EMBL" id="AUB60901.1"/>
    </source>
</evidence>
<feature type="region of interest" description="Disordered" evidence="1">
    <location>
        <begin position="138"/>
        <end position="182"/>
    </location>
</feature>
<dbReference type="SUPFAM" id="SSF52980">
    <property type="entry name" value="Restriction endonuclease-like"/>
    <property type="match status" value="1"/>
</dbReference>
<dbReference type="KEGG" id="msub:BK009_09590"/>
<protein>
    <submittedName>
        <fullName evidence="4">Restriction endonuclease</fullName>
    </submittedName>
</protein>
<dbReference type="GO" id="GO:0009307">
    <property type="term" value="P:DNA restriction-modification system"/>
    <property type="evidence" value="ECO:0007669"/>
    <property type="project" value="InterPro"/>
</dbReference>
<keyword evidence="4" id="KW-0255">Endonuclease</keyword>
<dbReference type="Proteomes" id="UP000232631">
    <property type="component" value="Chromosome"/>
</dbReference>
<evidence type="ECO:0000256" key="2">
    <source>
        <dbReference type="SAM" id="Phobius"/>
    </source>
</evidence>
<dbReference type="GO" id="GO:0003677">
    <property type="term" value="F:DNA binding"/>
    <property type="evidence" value="ECO:0007669"/>
    <property type="project" value="InterPro"/>
</dbReference>
<dbReference type="InterPro" id="IPR007560">
    <property type="entry name" value="Restrct_endonuc_IV_Mrr"/>
</dbReference>
<reference evidence="4 5" key="1">
    <citation type="submission" date="2016-10" db="EMBL/GenBank/DDBJ databases">
        <title>Comparative genomics between deep and shallow subseafloor isolates.</title>
        <authorList>
            <person name="Ishii S."/>
            <person name="Miller J.R."/>
            <person name="Sutton G."/>
            <person name="Suzuki S."/>
            <person name="Methe B."/>
            <person name="Inagaki F."/>
            <person name="Imachi H."/>
        </authorList>
    </citation>
    <scope>NUCLEOTIDE SEQUENCE [LARGE SCALE GENOMIC DNA]</scope>
    <source>
        <strain evidence="4 5">A8p</strain>
    </source>
</reference>
<evidence type="ECO:0000259" key="3">
    <source>
        <dbReference type="Pfam" id="PF04471"/>
    </source>
</evidence>
<feature type="transmembrane region" description="Helical" evidence="2">
    <location>
        <begin position="232"/>
        <end position="254"/>
    </location>
</feature>
<keyword evidence="4" id="KW-0540">Nuclease</keyword>